<dbReference type="EMBL" id="BDSP01000022">
    <property type="protein sequence ID" value="GAX10643.1"/>
    <property type="molecule type" value="Genomic_DNA"/>
</dbReference>
<reference evidence="3 4" key="1">
    <citation type="journal article" date="2015" name="Plant Cell">
        <title>Oil accumulation by the oleaginous diatom Fistulifera solaris as revealed by the genome and transcriptome.</title>
        <authorList>
            <person name="Tanaka T."/>
            <person name="Maeda Y."/>
            <person name="Veluchamy A."/>
            <person name="Tanaka M."/>
            <person name="Abida H."/>
            <person name="Marechal E."/>
            <person name="Bowler C."/>
            <person name="Muto M."/>
            <person name="Sunaga Y."/>
            <person name="Tanaka M."/>
            <person name="Yoshino T."/>
            <person name="Taniguchi T."/>
            <person name="Fukuda Y."/>
            <person name="Nemoto M."/>
            <person name="Matsumoto M."/>
            <person name="Wong P.S."/>
            <person name="Aburatani S."/>
            <person name="Fujibuchi W."/>
        </authorList>
    </citation>
    <scope>NUCLEOTIDE SEQUENCE [LARGE SCALE GENOMIC DNA]</scope>
    <source>
        <strain evidence="3 4">JPCC DA0580</strain>
    </source>
</reference>
<dbReference type="OrthoDB" id="48655at2759"/>
<dbReference type="InParanoid" id="A0A1Z5J9F7"/>
<dbReference type="AlphaFoldDB" id="A0A1Z5J9F7"/>
<proteinExistence type="predicted"/>
<evidence type="ECO:0000256" key="1">
    <source>
        <dbReference type="SAM" id="Coils"/>
    </source>
</evidence>
<dbReference type="Proteomes" id="UP000198406">
    <property type="component" value="Unassembled WGS sequence"/>
</dbReference>
<keyword evidence="1" id="KW-0175">Coiled coil</keyword>
<evidence type="ECO:0000313" key="4">
    <source>
        <dbReference type="Proteomes" id="UP000198406"/>
    </source>
</evidence>
<feature type="region of interest" description="Disordered" evidence="2">
    <location>
        <begin position="66"/>
        <end position="130"/>
    </location>
</feature>
<evidence type="ECO:0000256" key="2">
    <source>
        <dbReference type="SAM" id="MobiDB-lite"/>
    </source>
</evidence>
<evidence type="ECO:0000313" key="3">
    <source>
        <dbReference type="EMBL" id="GAX10643.1"/>
    </source>
</evidence>
<protein>
    <submittedName>
        <fullName evidence="3">Uncharacterized protein</fullName>
    </submittedName>
</protein>
<accession>A0A1Z5J9F7</accession>
<sequence>MANYYAIDDQISLPELSDDEYSLPLNEIHVLEQDSVSDVGGGSFVATSIEDQLLNELLGEVGRAKEEAKQHSYHPRKTAVSDGTSVTYESGSDGDPQLGRELTIRPGREDSEEEESNEQESCSSESSDATQTLLDRAHERIAMQRLHEEIERLHDVVDQKNEEIEKLAGQLRQAVETKCDLVIAHTELERHHAFNLACKKKDVSALKEENRTLQEKRTEAELTLLNELVQLTDAMKEAEKAHQQELDDWERLHRNEMLEKDFQIAQLSEELRKLSGLRHVPHRTGLEVLFGMG</sequence>
<feature type="compositionally biased region" description="Polar residues" evidence="2">
    <location>
        <begin position="81"/>
        <end position="90"/>
    </location>
</feature>
<feature type="coiled-coil region" evidence="1">
    <location>
        <begin position="143"/>
        <end position="248"/>
    </location>
</feature>
<gene>
    <name evidence="3" type="ORF">FisN_14Lh149</name>
</gene>
<organism evidence="3 4">
    <name type="scientific">Fistulifera solaris</name>
    <name type="common">Oleaginous diatom</name>
    <dbReference type="NCBI Taxonomy" id="1519565"/>
    <lineage>
        <taxon>Eukaryota</taxon>
        <taxon>Sar</taxon>
        <taxon>Stramenopiles</taxon>
        <taxon>Ochrophyta</taxon>
        <taxon>Bacillariophyta</taxon>
        <taxon>Bacillariophyceae</taxon>
        <taxon>Bacillariophycidae</taxon>
        <taxon>Naviculales</taxon>
        <taxon>Naviculaceae</taxon>
        <taxon>Fistulifera</taxon>
    </lineage>
</organism>
<keyword evidence="4" id="KW-1185">Reference proteome</keyword>
<name>A0A1Z5J9F7_FISSO</name>
<comment type="caution">
    <text evidence="3">The sequence shown here is derived from an EMBL/GenBank/DDBJ whole genome shotgun (WGS) entry which is preliminary data.</text>
</comment>